<reference evidence="1 2" key="1">
    <citation type="submission" date="2018-12" db="EMBL/GenBank/DDBJ databases">
        <authorList>
            <consortium name="Pathogen Informatics"/>
        </authorList>
    </citation>
    <scope>NUCLEOTIDE SEQUENCE [LARGE SCALE GENOMIC DNA]</scope>
    <source>
        <strain evidence="1 2">NCTC13193</strain>
    </source>
</reference>
<dbReference type="AlphaFoldDB" id="A0A3S4XHT9"/>
<dbReference type="EMBL" id="LR134492">
    <property type="protein sequence ID" value="VEI73656.1"/>
    <property type="molecule type" value="Genomic_DNA"/>
</dbReference>
<dbReference type="Proteomes" id="UP000270487">
    <property type="component" value="Chromosome"/>
</dbReference>
<organism evidence="1 2">
    <name type="scientific">Serratia fonticola</name>
    <dbReference type="NCBI Taxonomy" id="47917"/>
    <lineage>
        <taxon>Bacteria</taxon>
        <taxon>Pseudomonadati</taxon>
        <taxon>Pseudomonadota</taxon>
        <taxon>Gammaproteobacteria</taxon>
        <taxon>Enterobacterales</taxon>
        <taxon>Yersiniaceae</taxon>
        <taxon>Serratia</taxon>
    </lineage>
</organism>
<protein>
    <submittedName>
        <fullName evidence="1">Uncharacterized protein</fullName>
    </submittedName>
</protein>
<proteinExistence type="predicted"/>
<evidence type="ECO:0000313" key="1">
    <source>
        <dbReference type="EMBL" id="VEI73656.1"/>
    </source>
</evidence>
<sequence>MATDTYVKLNLSYKTNTTILMCHKQDHSNTVIGIILLLAHSFAMA</sequence>
<name>A0A3S4XHT9_SERFO</name>
<accession>A0A3S4XHT9</accession>
<gene>
    <name evidence="1" type="ORF">NCTC13193_04274</name>
</gene>
<evidence type="ECO:0000313" key="2">
    <source>
        <dbReference type="Proteomes" id="UP000270487"/>
    </source>
</evidence>